<sequence length="278" mass="30936">MANTPRARALSRLMKEAQRKSGLSVREVAEQLDWSKSRVSRVENVAQGINETDVASLLAVLGVTGHDREQLLRMVRELDEPVWWELHKDLPDQLSALIDAEQRAVRLTTVSPTVIPGLLQTRAYSRALFESDDRSPYEVEQAISLRQTRQGILDRTSPAKLIAYIDEPVLWRPVKQPKVRLDQLRHLLKLGAQPNIVVQVIPLDADFHFALNGVFTLLEFDDDEPHVFTEAPNAGSMVTGSDDVAAFRKAVARVSEVALSPAESAELIAKHAEGIGEE</sequence>
<name>A0ABT4V5D5_9PSEU</name>
<dbReference type="InterPro" id="IPR010982">
    <property type="entry name" value="Lambda_DNA-bd_dom_sf"/>
</dbReference>
<dbReference type="Proteomes" id="UP001210380">
    <property type="component" value="Unassembled WGS sequence"/>
</dbReference>
<accession>A0ABT4V5D5</accession>
<dbReference type="InterPro" id="IPR043917">
    <property type="entry name" value="DUF5753"/>
</dbReference>
<reference evidence="2 3" key="1">
    <citation type="submission" date="2022-11" db="EMBL/GenBank/DDBJ databases">
        <title>Draft genome sequence of Saccharopolyspora sp. WRP15-2 isolated from rhizosphere soils of wild rice in Thailand.</title>
        <authorList>
            <person name="Duangmal K."/>
            <person name="Kammanee S."/>
            <person name="Muangham S."/>
        </authorList>
    </citation>
    <scope>NUCLEOTIDE SEQUENCE [LARGE SCALE GENOMIC DNA]</scope>
    <source>
        <strain evidence="2 3">WRP15-2</strain>
    </source>
</reference>
<organism evidence="2 3">
    <name type="scientific">Saccharopolyspora oryzae</name>
    <dbReference type="NCBI Taxonomy" id="2997343"/>
    <lineage>
        <taxon>Bacteria</taxon>
        <taxon>Bacillati</taxon>
        <taxon>Actinomycetota</taxon>
        <taxon>Actinomycetes</taxon>
        <taxon>Pseudonocardiales</taxon>
        <taxon>Pseudonocardiaceae</taxon>
        <taxon>Saccharopolyspora</taxon>
    </lineage>
</organism>
<protein>
    <submittedName>
        <fullName evidence="2">Helix-turn-helix transcriptional regulator</fullName>
    </submittedName>
</protein>
<dbReference type="SMART" id="SM00530">
    <property type="entry name" value="HTH_XRE"/>
    <property type="match status" value="1"/>
</dbReference>
<gene>
    <name evidence="2" type="ORF">OU415_24675</name>
</gene>
<proteinExistence type="predicted"/>
<dbReference type="CDD" id="cd00093">
    <property type="entry name" value="HTH_XRE"/>
    <property type="match status" value="1"/>
</dbReference>
<dbReference type="EMBL" id="JAQGLA010000050">
    <property type="protein sequence ID" value="MDA3628651.1"/>
    <property type="molecule type" value="Genomic_DNA"/>
</dbReference>
<comment type="caution">
    <text evidence="2">The sequence shown here is derived from an EMBL/GenBank/DDBJ whole genome shotgun (WGS) entry which is preliminary data.</text>
</comment>
<dbReference type="SUPFAM" id="SSF47413">
    <property type="entry name" value="lambda repressor-like DNA-binding domains"/>
    <property type="match status" value="1"/>
</dbReference>
<dbReference type="Pfam" id="PF13560">
    <property type="entry name" value="HTH_31"/>
    <property type="match status" value="1"/>
</dbReference>
<dbReference type="Pfam" id="PF19054">
    <property type="entry name" value="DUF5753"/>
    <property type="match status" value="1"/>
</dbReference>
<dbReference type="RefSeq" id="WP_270951558.1">
    <property type="nucleotide sequence ID" value="NZ_JAQGLA010000050.1"/>
</dbReference>
<dbReference type="Gene3D" id="1.10.260.40">
    <property type="entry name" value="lambda repressor-like DNA-binding domains"/>
    <property type="match status" value="1"/>
</dbReference>
<dbReference type="PROSITE" id="PS50943">
    <property type="entry name" value="HTH_CROC1"/>
    <property type="match status" value="1"/>
</dbReference>
<keyword evidence="3" id="KW-1185">Reference proteome</keyword>
<evidence type="ECO:0000313" key="2">
    <source>
        <dbReference type="EMBL" id="MDA3628651.1"/>
    </source>
</evidence>
<evidence type="ECO:0000259" key="1">
    <source>
        <dbReference type="PROSITE" id="PS50943"/>
    </source>
</evidence>
<feature type="domain" description="HTH cro/C1-type" evidence="1">
    <location>
        <begin position="14"/>
        <end position="68"/>
    </location>
</feature>
<evidence type="ECO:0000313" key="3">
    <source>
        <dbReference type="Proteomes" id="UP001210380"/>
    </source>
</evidence>
<dbReference type="InterPro" id="IPR001387">
    <property type="entry name" value="Cro/C1-type_HTH"/>
</dbReference>